<dbReference type="InterPro" id="IPR036514">
    <property type="entry name" value="SGNH_hydro_sf"/>
</dbReference>
<dbReference type="InterPro" id="IPR040794">
    <property type="entry name" value="CE2_N"/>
</dbReference>
<dbReference type="InterPro" id="IPR052762">
    <property type="entry name" value="PCW_deacetylase/CE"/>
</dbReference>
<dbReference type="RefSeq" id="WP_154281014.1">
    <property type="nucleotide sequence ID" value="NZ_JBHUJQ010000001.1"/>
</dbReference>
<dbReference type="SUPFAM" id="SSF52266">
    <property type="entry name" value="SGNH hydrolase"/>
    <property type="match status" value="1"/>
</dbReference>
<dbReference type="Pfam" id="PF13472">
    <property type="entry name" value="Lipase_GDSL_2"/>
    <property type="match status" value="1"/>
</dbReference>
<keyword evidence="1" id="KW-0732">Signal</keyword>
<dbReference type="InterPro" id="IPR037461">
    <property type="entry name" value="CtCE2-like_dom"/>
</dbReference>
<evidence type="ECO:0000259" key="3">
    <source>
        <dbReference type="Pfam" id="PF17996"/>
    </source>
</evidence>
<evidence type="ECO:0000256" key="1">
    <source>
        <dbReference type="SAM" id="SignalP"/>
    </source>
</evidence>
<dbReference type="OrthoDB" id="9801375at2"/>
<dbReference type="PANTHER" id="PTHR37834">
    <property type="entry name" value="GDSL-LIKE LIPASE/ACYLHYDROLASE DOMAIN PROTEIN (AFU_ORTHOLOGUE AFUA_2G00620)"/>
    <property type="match status" value="1"/>
</dbReference>
<feature type="chain" id="PRO_5029477270" evidence="1">
    <location>
        <begin position="22"/>
        <end position="367"/>
    </location>
</feature>
<protein>
    <submittedName>
        <fullName evidence="4">GDSL family lipase</fullName>
    </submittedName>
</protein>
<feature type="domain" description="SGNH hydrolase-type esterase" evidence="2">
    <location>
        <begin position="153"/>
        <end position="296"/>
    </location>
</feature>
<feature type="domain" description="Carbohydrate esterase 2 N-terminal" evidence="3">
    <location>
        <begin position="40"/>
        <end position="139"/>
    </location>
</feature>
<dbReference type="Gene3D" id="2.60.120.260">
    <property type="entry name" value="Galactose-binding domain-like"/>
    <property type="match status" value="1"/>
</dbReference>
<reference evidence="4 5" key="1">
    <citation type="submission" date="2019-11" db="EMBL/GenBank/DDBJ databases">
        <title>Pedobacter petrophilus genome.</title>
        <authorList>
            <person name="Feldbauer M.J."/>
            <person name="Newman J.D."/>
        </authorList>
    </citation>
    <scope>NUCLEOTIDE SEQUENCE [LARGE SCALE GENOMIC DNA]</scope>
    <source>
        <strain evidence="4 5">LMG 29686</strain>
    </source>
</reference>
<dbReference type="InterPro" id="IPR013830">
    <property type="entry name" value="SGNH_hydro"/>
</dbReference>
<keyword evidence="5" id="KW-1185">Reference proteome</keyword>
<dbReference type="Proteomes" id="UP000487757">
    <property type="component" value="Unassembled WGS sequence"/>
</dbReference>
<dbReference type="EMBL" id="WKKH01000015">
    <property type="protein sequence ID" value="MRX76787.1"/>
    <property type="molecule type" value="Genomic_DNA"/>
</dbReference>
<sequence>MKLKIFSLLVLSFFSLHSASAISLNKGTDTLYAPALKPFGRTIINAAKKLELISSAAHFGFKFSGDSCVIFADVPDTRAHNYLQYEMDGVYQNRIRIEGKKPDPITIKATGKGEHTIWIYKATEAHTGAILIGNIVAKKVRAITVAKAPLIEFIGNSITCGAAADDSEYPCGTGDYHDQHNAYLAYGPRVARKLGANYLMSSVSGIGIYRVWNADGPAMPDVYENLDFHLGSKQKWDFKTYSPKIVSIALGTNDFSNGDGKSVRKPFDNELFVKRYVDFIKLIKSKYPKAQIALLSSPMVKGAQRDVFEKLLTDIKNQVDSRYPKDKEVKTFFFQPMDPHGCSSHPSVADHQILADELYPFYQAMLR</sequence>
<feature type="signal peptide" evidence="1">
    <location>
        <begin position="1"/>
        <end position="21"/>
    </location>
</feature>
<dbReference type="CDD" id="cd01831">
    <property type="entry name" value="Endoglucanase_E_like"/>
    <property type="match status" value="1"/>
</dbReference>
<gene>
    <name evidence="4" type="ORF">GJU39_11880</name>
</gene>
<evidence type="ECO:0000313" key="4">
    <source>
        <dbReference type="EMBL" id="MRX76787.1"/>
    </source>
</evidence>
<accession>A0A7K0FYX5</accession>
<name>A0A7K0FYX5_9SPHI</name>
<dbReference type="Pfam" id="PF17996">
    <property type="entry name" value="CE2_N"/>
    <property type="match status" value="1"/>
</dbReference>
<evidence type="ECO:0000259" key="2">
    <source>
        <dbReference type="Pfam" id="PF13472"/>
    </source>
</evidence>
<organism evidence="4 5">
    <name type="scientific">Pedobacter petrophilus</name>
    <dbReference type="NCBI Taxonomy" id="1908241"/>
    <lineage>
        <taxon>Bacteria</taxon>
        <taxon>Pseudomonadati</taxon>
        <taxon>Bacteroidota</taxon>
        <taxon>Sphingobacteriia</taxon>
        <taxon>Sphingobacteriales</taxon>
        <taxon>Sphingobacteriaceae</taxon>
        <taxon>Pedobacter</taxon>
    </lineage>
</organism>
<dbReference type="AlphaFoldDB" id="A0A7K0FYX5"/>
<dbReference type="Gene3D" id="3.40.50.1110">
    <property type="entry name" value="SGNH hydrolase"/>
    <property type="match status" value="1"/>
</dbReference>
<comment type="caution">
    <text evidence="4">The sequence shown here is derived from an EMBL/GenBank/DDBJ whole genome shotgun (WGS) entry which is preliminary data.</text>
</comment>
<evidence type="ECO:0000313" key="5">
    <source>
        <dbReference type="Proteomes" id="UP000487757"/>
    </source>
</evidence>
<dbReference type="GO" id="GO:0052689">
    <property type="term" value="F:carboxylic ester hydrolase activity"/>
    <property type="evidence" value="ECO:0007669"/>
    <property type="project" value="InterPro"/>
</dbReference>
<dbReference type="PANTHER" id="PTHR37834:SF2">
    <property type="entry name" value="ESTERASE, SGNH HYDROLASE-TYPE"/>
    <property type="match status" value="1"/>
</dbReference>
<proteinExistence type="predicted"/>